<gene>
    <name evidence="14" type="ORF">ATEG_08828</name>
</gene>
<proteinExistence type="inferred from homology"/>
<dbReference type="CDD" id="cd18596">
    <property type="entry name" value="ABC_6TM_VMR1_D1_like"/>
    <property type="match status" value="1"/>
</dbReference>
<evidence type="ECO:0000256" key="10">
    <source>
        <dbReference type="SAM" id="MobiDB-lite"/>
    </source>
</evidence>
<comment type="similarity">
    <text evidence="2">Belongs to the ABC transporter superfamily. ABCC family. Conjugate transporter (TC 3.A.1.208) subfamily.</text>
</comment>
<evidence type="ECO:0000256" key="7">
    <source>
        <dbReference type="ARBA" id="ARBA00022840"/>
    </source>
</evidence>
<evidence type="ECO:0000256" key="9">
    <source>
        <dbReference type="ARBA" id="ARBA00023136"/>
    </source>
</evidence>
<dbReference type="SMART" id="SM00382">
    <property type="entry name" value="AAA"/>
    <property type="match status" value="2"/>
</dbReference>
<dbReference type="InterPro" id="IPR003439">
    <property type="entry name" value="ABC_transporter-like_ATP-bd"/>
</dbReference>
<feature type="transmembrane region" description="Helical" evidence="11">
    <location>
        <begin position="1013"/>
        <end position="1046"/>
    </location>
</feature>
<keyword evidence="5" id="KW-0677">Repeat</keyword>
<dbReference type="VEuPathDB" id="FungiDB:ATEG_08828"/>
<feature type="transmembrane region" description="Helical" evidence="11">
    <location>
        <begin position="868"/>
        <end position="888"/>
    </location>
</feature>
<dbReference type="InterPro" id="IPR011527">
    <property type="entry name" value="ABC1_TM_dom"/>
</dbReference>
<dbReference type="Pfam" id="PF00664">
    <property type="entry name" value="ABC_membrane"/>
    <property type="match status" value="2"/>
</dbReference>
<dbReference type="CDD" id="cd18604">
    <property type="entry name" value="ABC_6TM_VMR1_D2_like"/>
    <property type="match status" value="1"/>
</dbReference>
<feature type="domain" description="ABC transmembrane type-1" evidence="13">
    <location>
        <begin position="396"/>
        <end position="540"/>
    </location>
</feature>
<evidence type="ECO:0000256" key="6">
    <source>
        <dbReference type="ARBA" id="ARBA00022741"/>
    </source>
</evidence>
<evidence type="ECO:0000256" key="3">
    <source>
        <dbReference type="ARBA" id="ARBA00022448"/>
    </source>
</evidence>
<keyword evidence="7" id="KW-0067">ATP-binding</keyword>
<keyword evidence="9 11" id="KW-0472">Membrane</keyword>
<dbReference type="FunFam" id="3.40.50.300:FF:000610">
    <property type="entry name" value="Multidrug resistance-associated ABC transporter"/>
    <property type="match status" value="1"/>
</dbReference>
<feature type="domain" description="ABC transmembrane type-1" evidence="13">
    <location>
        <begin position="869"/>
        <end position="1168"/>
    </location>
</feature>
<dbReference type="GO" id="GO:0016887">
    <property type="term" value="F:ATP hydrolysis activity"/>
    <property type="evidence" value="ECO:0007669"/>
    <property type="project" value="InterPro"/>
</dbReference>
<dbReference type="GO" id="GO:0005737">
    <property type="term" value="C:cytoplasm"/>
    <property type="evidence" value="ECO:0007669"/>
    <property type="project" value="UniProtKB-ARBA"/>
</dbReference>
<dbReference type="CDD" id="cd03250">
    <property type="entry name" value="ABCC_MRP_domain1"/>
    <property type="match status" value="1"/>
</dbReference>
<evidence type="ECO:0000256" key="5">
    <source>
        <dbReference type="ARBA" id="ARBA00022737"/>
    </source>
</evidence>
<sequence>MSPDLNTWSVVSGALGLSLVGLFSSPAVLKAFRPKPVQPIRLDDEVPGKKWYQDEDGEAAEESQESYSNLGQRIAITLFSATGLASALALLVVSTRSRHSPLLLPSWLQSGIWILLSIESVTLFVPASPVECYRLGLHVLASSIVAIAVPGIQMGLLRASSYSTAIDLLPARLLVLIAASAFARGLSAIHIPRRPNVYHEALVVDRERTVSLRNRISFSWATPVLHYVGKNRGLDIDALPKQPYFARAEPLHKRLQTMMTSVSQPFWVILIWFKIRPLVLQLLLSILMSLLELSRQMAMYGMLKSMEDPSYRSGTRAWLCVTALGLVSPILLGLNSWISWTMYSRLWIPTYAGLSALVFAKSMRCKTVSHPGESKTQDAQLGESDEEKQSQQSVFNMAAVDIKRISDFATVINLLPSSLMRLLIASALLFRLVGWQSMMASVLVALVFVPASWYATKCYAASQEEYMEASDKHITIVTEMVRGIRQVKFDALELLWQNRVAERRDAQLRSLWNALVHITIMESVWIFGPILVSATCLTVGMDARVSANRVEKYLVTADKAVHTSSQTDKITFEDATIAWTAEPNSVNEDRFKLGPLNLQFPRGGLSVITGKSGSGKSLLLASILGECDILRGTLAVPTPPSMEAQLDDRATPGTWVMDSLIAYVGQSPWIENGSIKENIVFDLPYQHHRYHQVLFVTGLEKDLETMPDGDKTDVGRNGVNLSGGQRWRISFARALYSRAGILVMDDIFSALDPKTGRHIYTHALTGELGQGRTRILVTHHLGLCLPQADYCVLLEDGGMVYAETTKHLERKRPVTGGLQEAADLPGPVTPPSRSVPNKFAQEENRQTGSVSWAVYKAYLVKGGGLPRWALTFLAYATFMTLLLGRSWWLKLWTSSSDSSKAAEPSSRWLQTIMRVGNSSIGNDTIFFLGIYVAISVTACLVGVFKYLVLSYSSLHTSRHMFQDLLTSILTAPMRWLDTVPIGALLNRFTSDVQLLDWRLGYDLGNVMYKNMELVGIIVAGGLVSPILLAFAAALFLVCLHIARIYITGARELKRLESVAKSPVLEHFSSSLTGLSTIRAFGREELYLQRMYSKIDRHAQAAWHLWLFNNWLGFRVSMVGAFFTTATAALVVHHSTNISAALAGFAVSFALQYNSAVSMCLRSYANLEMDMNAAERVLEYTANDTEDQGGEDPPAAWPASGHIEVANLSVSYAPTLPPVLNSVSFSVSPGERVGIVGRTGAGKSSLAMALFRFLETPRGSVFIDGIDISTIKLCVLRRRIAMIPQDPVFFSGTVRSNLDPRGECSDLELYRALECVHLNPTGDRTSPSRDGDLCFSSLSFPIVEGGSNLSQGQRQLLCLARAIASRPKVLILDEATSAVDMQTDALLQRSIREEFCNHGSSLLVIAHRLSTVADFDKILVFDAGRAVEFGTPQELLHLRDGVFCNLVSNSGEKSLVKKIILGERRRE</sequence>
<dbReference type="InterPro" id="IPR017871">
    <property type="entry name" value="ABC_transporter-like_CS"/>
</dbReference>
<dbReference type="GO" id="GO:0005524">
    <property type="term" value="F:ATP binding"/>
    <property type="evidence" value="ECO:0007669"/>
    <property type="project" value="UniProtKB-KW"/>
</dbReference>
<organism evidence="14 15">
    <name type="scientific">Aspergillus terreus (strain NIH 2624 / FGSC A1156)</name>
    <dbReference type="NCBI Taxonomy" id="341663"/>
    <lineage>
        <taxon>Eukaryota</taxon>
        <taxon>Fungi</taxon>
        <taxon>Dikarya</taxon>
        <taxon>Ascomycota</taxon>
        <taxon>Pezizomycotina</taxon>
        <taxon>Eurotiomycetes</taxon>
        <taxon>Eurotiomycetidae</taxon>
        <taxon>Eurotiales</taxon>
        <taxon>Aspergillaceae</taxon>
        <taxon>Aspergillus</taxon>
        <taxon>Aspergillus subgen. Circumdati</taxon>
    </lineage>
</organism>
<accession>Q0CBV6</accession>
<protein>
    <submittedName>
        <fullName evidence="14">Uncharacterized protein</fullName>
    </submittedName>
</protein>
<feature type="domain" description="ABC transporter" evidence="12">
    <location>
        <begin position="570"/>
        <end position="821"/>
    </location>
</feature>
<feature type="transmembrane region" description="Helical" evidence="11">
    <location>
        <begin position="106"/>
        <end position="125"/>
    </location>
</feature>
<dbReference type="PANTHER" id="PTHR24223">
    <property type="entry name" value="ATP-BINDING CASSETTE SUB-FAMILY C"/>
    <property type="match status" value="1"/>
</dbReference>
<dbReference type="STRING" id="341663.Q0CBV6"/>
<dbReference type="InterPro" id="IPR050173">
    <property type="entry name" value="ABC_transporter_C-like"/>
</dbReference>
<feature type="transmembrane region" description="Helical" evidence="11">
    <location>
        <begin position="925"/>
        <end position="948"/>
    </location>
</feature>
<dbReference type="OMA" id="RFTADFH"/>
<feature type="transmembrane region" description="Helical" evidence="11">
    <location>
        <begin position="438"/>
        <end position="456"/>
    </location>
</feature>
<name>Q0CBV6_ASPTN</name>
<feature type="region of interest" description="Disordered" evidence="10">
    <location>
        <begin position="368"/>
        <end position="390"/>
    </location>
</feature>
<dbReference type="FunFam" id="1.20.1560.10:FF:000013">
    <property type="entry name" value="ABC transporter C family member 2"/>
    <property type="match status" value="1"/>
</dbReference>
<keyword evidence="6" id="KW-0547">Nucleotide-binding</keyword>
<dbReference type="Gene3D" id="3.40.50.300">
    <property type="entry name" value="P-loop containing nucleotide triphosphate hydrolases"/>
    <property type="match status" value="2"/>
</dbReference>
<dbReference type="Pfam" id="PF00005">
    <property type="entry name" value="ABC_tran"/>
    <property type="match status" value="2"/>
</dbReference>
<dbReference type="GO" id="GO:0140359">
    <property type="term" value="F:ABC-type transporter activity"/>
    <property type="evidence" value="ECO:0007669"/>
    <property type="project" value="InterPro"/>
</dbReference>
<dbReference type="InterPro" id="IPR003593">
    <property type="entry name" value="AAA+_ATPase"/>
</dbReference>
<evidence type="ECO:0000259" key="12">
    <source>
        <dbReference type="PROSITE" id="PS50893"/>
    </source>
</evidence>
<dbReference type="SUPFAM" id="SSF90123">
    <property type="entry name" value="ABC transporter transmembrane region"/>
    <property type="match status" value="2"/>
</dbReference>
<dbReference type="SUPFAM" id="SSF52540">
    <property type="entry name" value="P-loop containing nucleoside triphosphate hydrolases"/>
    <property type="match status" value="2"/>
</dbReference>
<dbReference type="eggNOG" id="KOG0054">
    <property type="taxonomic scope" value="Eukaryota"/>
</dbReference>
<dbReference type="PROSITE" id="PS50893">
    <property type="entry name" value="ABC_TRANSPORTER_2"/>
    <property type="match status" value="2"/>
</dbReference>
<keyword evidence="3" id="KW-0813">Transport</keyword>
<dbReference type="HOGENOM" id="CLU_000604_27_6_1"/>
<dbReference type="GO" id="GO:0016020">
    <property type="term" value="C:membrane"/>
    <property type="evidence" value="ECO:0007669"/>
    <property type="project" value="UniProtKB-SubCell"/>
</dbReference>
<feature type="transmembrane region" description="Helical" evidence="11">
    <location>
        <begin position="74"/>
        <end position="94"/>
    </location>
</feature>
<evidence type="ECO:0000313" key="14">
    <source>
        <dbReference type="EMBL" id="EAU30960.1"/>
    </source>
</evidence>
<dbReference type="EMBL" id="CH476606">
    <property type="protein sequence ID" value="EAU30960.1"/>
    <property type="molecule type" value="Genomic_DNA"/>
</dbReference>
<dbReference type="OrthoDB" id="6500128at2759"/>
<evidence type="ECO:0000256" key="1">
    <source>
        <dbReference type="ARBA" id="ARBA00004141"/>
    </source>
</evidence>
<dbReference type="Gene3D" id="1.20.1560.10">
    <property type="entry name" value="ABC transporter type 1, transmembrane domain"/>
    <property type="match status" value="2"/>
</dbReference>
<feature type="transmembrane region" description="Helical" evidence="11">
    <location>
        <begin position="314"/>
        <end position="334"/>
    </location>
</feature>
<evidence type="ECO:0000313" key="15">
    <source>
        <dbReference type="Proteomes" id="UP000007963"/>
    </source>
</evidence>
<reference evidence="15" key="1">
    <citation type="submission" date="2005-09" db="EMBL/GenBank/DDBJ databases">
        <title>Annotation of the Aspergillus terreus NIH2624 genome.</title>
        <authorList>
            <person name="Birren B.W."/>
            <person name="Lander E.S."/>
            <person name="Galagan J.E."/>
            <person name="Nusbaum C."/>
            <person name="Devon K."/>
            <person name="Henn M."/>
            <person name="Ma L.-J."/>
            <person name="Jaffe D.B."/>
            <person name="Butler J."/>
            <person name="Alvarez P."/>
            <person name="Gnerre S."/>
            <person name="Grabherr M."/>
            <person name="Kleber M."/>
            <person name="Mauceli E.W."/>
            <person name="Brockman W."/>
            <person name="Rounsley S."/>
            <person name="Young S.K."/>
            <person name="LaButti K."/>
            <person name="Pushparaj V."/>
            <person name="DeCaprio D."/>
            <person name="Crawford M."/>
            <person name="Koehrsen M."/>
            <person name="Engels R."/>
            <person name="Montgomery P."/>
            <person name="Pearson M."/>
            <person name="Howarth C."/>
            <person name="Larson L."/>
            <person name="Luoma S."/>
            <person name="White J."/>
            <person name="Alvarado L."/>
            <person name="Kodira C.D."/>
            <person name="Zeng Q."/>
            <person name="Oleary S."/>
            <person name="Yandava C."/>
            <person name="Denning D.W."/>
            <person name="Nierman W.C."/>
            <person name="Milne T."/>
            <person name="Madden K."/>
        </authorList>
    </citation>
    <scope>NUCLEOTIDE SEQUENCE [LARGE SCALE GENOMIC DNA]</scope>
    <source>
        <strain evidence="15">NIH 2624 / FGSC A1156</strain>
    </source>
</reference>
<evidence type="ECO:0000256" key="4">
    <source>
        <dbReference type="ARBA" id="ARBA00022692"/>
    </source>
</evidence>
<dbReference type="CDD" id="cd03244">
    <property type="entry name" value="ABCC_MRP_domain2"/>
    <property type="match status" value="1"/>
</dbReference>
<dbReference type="PROSITE" id="PS50929">
    <property type="entry name" value="ABC_TM1F"/>
    <property type="match status" value="2"/>
</dbReference>
<evidence type="ECO:0000256" key="8">
    <source>
        <dbReference type="ARBA" id="ARBA00022989"/>
    </source>
</evidence>
<comment type="subcellular location">
    <subcellularLocation>
        <location evidence="1">Membrane</location>
        <topology evidence="1">Multi-pass membrane protein</topology>
    </subcellularLocation>
</comment>
<feature type="transmembrane region" description="Helical" evidence="11">
    <location>
        <begin position="137"/>
        <end position="157"/>
    </location>
</feature>
<feature type="transmembrane region" description="Helical" evidence="11">
    <location>
        <begin position="169"/>
        <end position="191"/>
    </location>
</feature>
<feature type="transmembrane region" description="Helical" evidence="11">
    <location>
        <begin position="266"/>
        <end position="293"/>
    </location>
</feature>
<dbReference type="InterPro" id="IPR036640">
    <property type="entry name" value="ABC1_TM_sf"/>
</dbReference>
<dbReference type="PROSITE" id="PS00211">
    <property type="entry name" value="ABC_TRANSPORTER_1"/>
    <property type="match status" value="1"/>
</dbReference>
<evidence type="ECO:0000259" key="13">
    <source>
        <dbReference type="PROSITE" id="PS50929"/>
    </source>
</evidence>
<evidence type="ECO:0000256" key="11">
    <source>
        <dbReference type="SAM" id="Phobius"/>
    </source>
</evidence>
<keyword evidence="8 11" id="KW-1133">Transmembrane helix</keyword>
<dbReference type="Proteomes" id="UP000007963">
    <property type="component" value="Unassembled WGS sequence"/>
</dbReference>
<feature type="domain" description="ABC transporter" evidence="12">
    <location>
        <begin position="1202"/>
        <end position="1447"/>
    </location>
</feature>
<dbReference type="InterPro" id="IPR027417">
    <property type="entry name" value="P-loop_NTPase"/>
</dbReference>
<keyword evidence="4 11" id="KW-0812">Transmembrane</keyword>
<dbReference type="RefSeq" id="XP_001217414.1">
    <property type="nucleotide sequence ID" value="XM_001217413.1"/>
</dbReference>
<evidence type="ECO:0000256" key="2">
    <source>
        <dbReference type="ARBA" id="ARBA00009726"/>
    </source>
</evidence>
<dbReference type="GeneID" id="4323329"/>
<dbReference type="PANTHER" id="PTHR24223:SF456">
    <property type="entry name" value="MULTIDRUG RESISTANCE-ASSOCIATED PROTEIN LETHAL(2)03659"/>
    <property type="match status" value="1"/>
</dbReference>